<keyword evidence="1" id="KW-0812">Transmembrane</keyword>
<dbReference type="Proteomes" id="UP001341281">
    <property type="component" value="Chromosome 04"/>
</dbReference>
<keyword evidence="3" id="KW-1185">Reference proteome</keyword>
<evidence type="ECO:0000313" key="2">
    <source>
        <dbReference type="EMBL" id="WVZ70619.1"/>
    </source>
</evidence>
<gene>
    <name evidence="2" type="ORF">U9M48_019268</name>
</gene>
<dbReference type="PANTHER" id="PTHR33116:SF78">
    <property type="entry name" value="OS12G0587133 PROTEIN"/>
    <property type="match status" value="1"/>
</dbReference>
<dbReference type="EMBL" id="CP144748">
    <property type="protein sequence ID" value="WVZ70619.1"/>
    <property type="molecule type" value="Genomic_DNA"/>
</dbReference>
<accession>A0AAQ3TB37</accession>
<evidence type="ECO:0000256" key="1">
    <source>
        <dbReference type="SAM" id="Phobius"/>
    </source>
</evidence>
<dbReference type="PANTHER" id="PTHR33116">
    <property type="entry name" value="REVERSE TRANSCRIPTASE ZINC-BINDING DOMAIN-CONTAINING PROTEIN-RELATED-RELATED"/>
    <property type="match status" value="1"/>
</dbReference>
<feature type="transmembrane region" description="Helical" evidence="1">
    <location>
        <begin position="187"/>
        <end position="206"/>
    </location>
</feature>
<organism evidence="2 3">
    <name type="scientific">Paspalum notatum var. saurae</name>
    <dbReference type="NCBI Taxonomy" id="547442"/>
    <lineage>
        <taxon>Eukaryota</taxon>
        <taxon>Viridiplantae</taxon>
        <taxon>Streptophyta</taxon>
        <taxon>Embryophyta</taxon>
        <taxon>Tracheophyta</taxon>
        <taxon>Spermatophyta</taxon>
        <taxon>Magnoliopsida</taxon>
        <taxon>Liliopsida</taxon>
        <taxon>Poales</taxon>
        <taxon>Poaceae</taxon>
        <taxon>PACMAD clade</taxon>
        <taxon>Panicoideae</taxon>
        <taxon>Andropogonodae</taxon>
        <taxon>Paspaleae</taxon>
        <taxon>Paspalinae</taxon>
        <taxon>Paspalum</taxon>
    </lineage>
</organism>
<keyword evidence="1" id="KW-1133">Transmembrane helix</keyword>
<sequence>MSSDERRVTRRPTNPRTNLIFGHSSGLRTNFAKSSVDEDLLVLSDLMDSEFKDFPCNYIGIPLTIQKPTKTDLLPLIDKIASNLPKWKACLLNRAGQLVVVRAVFTAIPIHMMIALDLPKWGRQNANGGNCIVSCDKVQRPCASGGFGYKKQILLDLVKGYQFKYLATPKLCLMSPQKQRFGMVRILNSRLISGCTVVQLLSWPLILFS</sequence>
<proteinExistence type="predicted"/>
<evidence type="ECO:0000313" key="3">
    <source>
        <dbReference type="Proteomes" id="UP001341281"/>
    </source>
</evidence>
<protein>
    <submittedName>
        <fullName evidence="2">Uncharacterized protein</fullName>
    </submittedName>
</protein>
<dbReference type="AlphaFoldDB" id="A0AAQ3TB37"/>
<name>A0AAQ3TB37_PASNO</name>
<keyword evidence="1" id="KW-0472">Membrane</keyword>
<reference evidence="2 3" key="1">
    <citation type="submission" date="2024-02" db="EMBL/GenBank/DDBJ databases">
        <title>High-quality chromosome-scale genome assembly of Pensacola bahiagrass (Paspalum notatum Flugge var. saurae).</title>
        <authorList>
            <person name="Vega J.M."/>
            <person name="Podio M."/>
            <person name="Orjuela J."/>
            <person name="Siena L.A."/>
            <person name="Pessino S.C."/>
            <person name="Combes M.C."/>
            <person name="Mariac C."/>
            <person name="Albertini E."/>
            <person name="Pupilli F."/>
            <person name="Ortiz J.P.A."/>
            <person name="Leblanc O."/>
        </authorList>
    </citation>
    <scope>NUCLEOTIDE SEQUENCE [LARGE SCALE GENOMIC DNA]</scope>
    <source>
        <strain evidence="2">R1</strain>
        <tissue evidence="2">Leaf</tissue>
    </source>
</reference>